<feature type="transmembrane region" description="Helical" evidence="1">
    <location>
        <begin position="7"/>
        <end position="27"/>
    </location>
</feature>
<comment type="caution">
    <text evidence="2">The sequence shown here is derived from an EMBL/GenBank/DDBJ whole genome shotgun (WGS) entry which is preliminary data.</text>
</comment>
<organism evidence="2 3">
    <name type="scientific">Scopulibacillus daqui</name>
    <dbReference type="NCBI Taxonomy" id="1469162"/>
    <lineage>
        <taxon>Bacteria</taxon>
        <taxon>Bacillati</taxon>
        <taxon>Bacillota</taxon>
        <taxon>Bacilli</taxon>
        <taxon>Bacillales</taxon>
        <taxon>Sporolactobacillaceae</taxon>
        <taxon>Scopulibacillus</taxon>
    </lineage>
</organism>
<dbReference type="EMBL" id="JAFBER010000006">
    <property type="protein sequence ID" value="MBM7645067.1"/>
    <property type="molecule type" value="Genomic_DNA"/>
</dbReference>
<evidence type="ECO:0000313" key="2">
    <source>
        <dbReference type="EMBL" id="MBM7645067.1"/>
    </source>
</evidence>
<keyword evidence="3" id="KW-1185">Reference proteome</keyword>
<keyword evidence="1" id="KW-1133">Transmembrane helix</keyword>
<feature type="transmembrane region" description="Helical" evidence="1">
    <location>
        <begin position="33"/>
        <end position="49"/>
    </location>
</feature>
<keyword evidence="1" id="KW-0812">Transmembrane</keyword>
<evidence type="ECO:0000313" key="3">
    <source>
        <dbReference type="Proteomes" id="UP000808914"/>
    </source>
</evidence>
<reference evidence="2 3" key="1">
    <citation type="submission" date="2021-01" db="EMBL/GenBank/DDBJ databases">
        <title>Genomic Encyclopedia of Type Strains, Phase IV (KMG-IV): sequencing the most valuable type-strain genomes for metagenomic binning, comparative biology and taxonomic classification.</title>
        <authorList>
            <person name="Goeker M."/>
        </authorList>
    </citation>
    <scope>NUCLEOTIDE SEQUENCE [LARGE SCALE GENOMIC DNA]</scope>
    <source>
        <strain evidence="2 3">DSM 28236</strain>
    </source>
</reference>
<sequence>MIKYIQIIYGYFFTMSIIYLFVKLLSFFLPVDLTFYVLTFLLFLVIFRVRPHSDSQNYPFAFDLQLFFQHRN</sequence>
<proteinExistence type="predicted"/>
<dbReference type="Proteomes" id="UP000808914">
    <property type="component" value="Unassembled WGS sequence"/>
</dbReference>
<accession>A0ABS2Q0L2</accession>
<protein>
    <submittedName>
        <fullName evidence="2">Membrane protein</fullName>
    </submittedName>
</protein>
<gene>
    <name evidence="2" type="ORF">JOD45_001278</name>
</gene>
<evidence type="ECO:0000256" key="1">
    <source>
        <dbReference type="SAM" id="Phobius"/>
    </source>
</evidence>
<keyword evidence="1" id="KW-0472">Membrane</keyword>
<name>A0ABS2Q0L2_9BACL</name>